<organism evidence="2 3">
    <name type="scientific">Lottiidibacillus patelloidae</name>
    <dbReference type="NCBI Taxonomy" id="2670334"/>
    <lineage>
        <taxon>Bacteria</taxon>
        <taxon>Bacillati</taxon>
        <taxon>Bacillota</taxon>
        <taxon>Bacilli</taxon>
        <taxon>Bacillales</taxon>
        <taxon>Bacillaceae</taxon>
        <taxon>Lottiidibacillus</taxon>
    </lineage>
</organism>
<keyword evidence="3" id="KW-1185">Reference proteome</keyword>
<feature type="domain" description="GerMN" evidence="1">
    <location>
        <begin position="240"/>
        <end position="329"/>
    </location>
</feature>
<evidence type="ECO:0000259" key="1">
    <source>
        <dbReference type="SMART" id="SM00909"/>
    </source>
</evidence>
<comment type="caution">
    <text evidence="2">The sequence shown here is derived from an EMBL/GenBank/DDBJ whole genome shotgun (WGS) entry which is preliminary data.</text>
</comment>
<dbReference type="InterPro" id="IPR019606">
    <property type="entry name" value="GerMN"/>
</dbReference>
<dbReference type="AlphaFoldDB" id="A0A263BXJ3"/>
<feature type="domain" description="GerMN" evidence="1">
    <location>
        <begin position="90"/>
        <end position="180"/>
    </location>
</feature>
<dbReference type="RefSeq" id="WP_094923164.1">
    <property type="nucleotide sequence ID" value="NZ_NPIA01000002.1"/>
</dbReference>
<sequence length="349" mass="38575">MIHANKLSAFLMLVISVFLLGACGFGDMNENAQQIDPPQVDYVDQDDSLTGTNDSVDENIEMTWRELYLFDKNGYVVPQTLQVPKSLEVAKQSLEYLVKDGPVTNMLPNGFEAVLPAGTEINGINVVDGTATVDFSAEFTNYSPEQEMKILQAITWTLTQFETIENVKLQINGENQEVMPVNGTPINGAMSRADGINFEYGNGVDIVNSKSITLYFLGQANDEYYYVPVTRRVDLNKNDIVATVEELISGPMYYSPLFTDLKHDVTLLSNPIYENGTLTLNFNESVLGDNEGTAISEYVLQSLVLSLTELKGVEQVAVMVNGNTEIMMATGEMLAEPVSRPINVNKVKY</sequence>
<evidence type="ECO:0000313" key="3">
    <source>
        <dbReference type="Proteomes" id="UP000217083"/>
    </source>
</evidence>
<evidence type="ECO:0000313" key="2">
    <source>
        <dbReference type="EMBL" id="OZM57896.1"/>
    </source>
</evidence>
<protein>
    <recommendedName>
        <fullName evidence="1">GerMN domain-containing protein</fullName>
    </recommendedName>
</protein>
<dbReference type="Proteomes" id="UP000217083">
    <property type="component" value="Unassembled WGS sequence"/>
</dbReference>
<proteinExistence type="predicted"/>
<reference evidence="2 3" key="2">
    <citation type="submission" date="2017-09" db="EMBL/GenBank/DDBJ databases">
        <title>Bacillus patelloidae sp. nov., isolated from the intestinal tract of a marine limpet.</title>
        <authorList>
            <person name="Liu R."/>
            <person name="Dong C."/>
            <person name="Shao Z."/>
        </authorList>
    </citation>
    <scope>NUCLEOTIDE SEQUENCE [LARGE SCALE GENOMIC DNA]</scope>
    <source>
        <strain evidence="2 3">SA5d-4</strain>
    </source>
</reference>
<dbReference type="EMBL" id="NPIA01000002">
    <property type="protein sequence ID" value="OZM57896.1"/>
    <property type="molecule type" value="Genomic_DNA"/>
</dbReference>
<dbReference type="Pfam" id="PF10646">
    <property type="entry name" value="Germane"/>
    <property type="match status" value="2"/>
</dbReference>
<dbReference type="PROSITE" id="PS51257">
    <property type="entry name" value="PROKAR_LIPOPROTEIN"/>
    <property type="match status" value="1"/>
</dbReference>
<dbReference type="SMART" id="SM00909">
    <property type="entry name" value="Germane"/>
    <property type="match status" value="2"/>
</dbReference>
<accession>A0A263BXJ3</accession>
<reference evidence="3" key="1">
    <citation type="submission" date="2017-08" db="EMBL/GenBank/DDBJ databases">
        <authorList>
            <person name="Huang Z."/>
        </authorList>
    </citation>
    <scope>NUCLEOTIDE SEQUENCE [LARGE SCALE GENOMIC DNA]</scope>
    <source>
        <strain evidence="3">SA5d-4</strain>
    </source>
</reference>
<gene>
    <name evidence="2" type="ORF">CIB95_05940</name>
</gene>
<name>A0A263BXJ3_9BACI</name>